<organism evidence="1 2">
    <name type="scientific">Serpentinimonas raichei</name>
    <dbReference type="NCBI Taxonomy" id="1458425"/>
    <lineage>
        <taxon>Bacteria</taxon>
        <taxon>Pseudomonadati</taxon>
        <taxon>Pseudomonadota</taxon>
        <taxon>Betaproteobacteria</taxon>
        <taxon>Burkholderiales</taxon>
        <taxon>Comamonadaceae</taxon>
        <taxon>Serpentinimonas</taxon>
    </lineage>
</organism>
<proteinExistence type="predicted"/>
<dbReference type="AlphaFoldDB" id="A0A060NSK1"/>
<dbReference type="RefSeq" id="WP_045532439.1">
    <property type="nucleotide sequence ID" value="NZ_AP014568.1"/>
</dbReference>
<dbReference type="KEGG" id="cbaa:SRAA_1985"/>
<reference evidence="1 2" key="1">
    <citation type="journal article" date="2014" name="Nat. Commun.">
        <title>Physiological and genomic features of highly alkaliphilic hydrogen-utilizing Betaproteobacteria from a continental serpentinizing site.</title>
        <authorList>
            <person name="Suzuki S."/>
            <person name="Kuenen J.G."/>
            <person name="Schipper K."/>
            <person name="van der Velde S."/>
            <person name="Ishii S."/>
            <person name="Wu A."/>
            <person name="Sorokin D.Y."/>
            <person name="Tenney A."/>
            <person name="Meng X.Y."/>
            <person name="Morrill P.L."/>
            <person name="Kamagata Y."/>
            <person name="Muyzer G."/>
            <person name="Nealson K.H."/>
        </authorList>
    </citation>
    <scope>NUCLEOTIDE SEQUENCE [LARGE SCALE GENOMIC DNA]</scope>
    <source>
        <strain evidence="1 2">A1</strain>
    </source>
</reference>
<dbReference type="Proteomes" id="UP000067461">
    <property type="component" value="Chromosome"/>
</dbReference>
<dbReference type="HOGENOM" id="CLU_163140_2_1_4"/>
<evidence type="ECO:0000313" key="2">
    <source>
        <dbReference type="Proteomes" id="UP000067461"/>
    </source>
</evidence>
<keyword evidence="2" id="KW-1185">Reference proteome</keyword>
<protein>
    <submittedName>
        <fullName evidence="1">Antitoxin of toxin-antitoxin stability system</fullName>
    </submittedName>
</protein>
<dbReference type="EMBL" id="AP014568">
    <property type="protein sequence ID" value="BAO81839.1"/>
    <property type="molecule type" value="Genomic_DNA"/>
</dbReference>
<evidence type="ECO:0000313" key="1">
    <source>
        <dbReference type="EMBL" id="BAO81839.1"/>
    </source>
</evidence>
<accession>A0A060NSK1</accession>
<name>A0A060NSK1_9BURK</name>
<gene>
    <name evidence="1" type="ORF">SRAA_1985</name>
</gene>
<sequence length="88" mass="9228">MHIAVRELKASLSRVLALAQGGEVIEVRSHHKPIARIVGIPPQADAGLRHLMATGALSWSGGKPQFAPPQELAAGGTSVSQMVLEDRG</sequence>
<dbReference type="OrthoDB" id="557859at2"/>